<organism evidence="1 2">
    <name type="scientific">Pseudonocardia acidicola</name>
    <dbReference type="NCBI Taxonomy" id="2724939"/>
    <lineage>
        <taxon>Bacteria</taxon>
        <taxon>Bacillati</taxon>
        <taxon>Actinomycetota</taxon>
        <taxon>Actinomycetes</taxon>
        <taxon>Pseudonocardiales</taxon>
        <taxon>Pseudonocardiaceae</taxon>
        <taxon>Pseudonocardia</taxon>
    </lineage>
</organism>
<comment type="caution">
    <text evidence="1">The sequence shown here is derived from an EMBL/GenBank/DDBJ whole genome shotgun (WGS) entry which is preliminary data.</text>
</comment>
<dbReference type="RefSeq" id="WP_169383721.1">
    <property type="nucleotide sequence ID" value="NZ_JAAXLA010000052.1"/>
</dbReference>
<proteinExistence type="predicted"/>
<keyword evidence="2" id="KW-1185">Reference proteome</keyword>
<accession>A0ABX1SFC4</accession>
<evidence type="ECO:0000313" key="2">
    <source>
        <dbReference type="Proteomes" id="UP000820669"/>
    </source>
</evidence>
<protein>
    <submittedName>
        <fullName evidence="1">Uncharacterized protein</fullName>
    </submittedName>
</protein>
<reference evidence="1 2" key="1">
    <citation type="submission" date="2020-04" db="EMBL/GenBank/DDBJ databases">
        <authorList>
            <person name="Klaysubun C."/>
            <person name="Duangmal K."/>
            <person name="Lipun K."/>
        </authorList>
    </citation>
    <scope>NUCLEOTIDE SEQUENCE [LARGE SCALE GENOMIC DNA]</scope>
    <source>
        <strain evidence="1 2">K10HN5</strain>
    </source>
</reference>
<gene>
    <name evidence="1" type="ORF">HF526_23450</name>
</gene>
<name>A0ABX1SFC4_9PSEU</name>
<evidence type="ECO:0000313" key="1">
    <source>
        <dbReference type="EMBL" id="NMI00242.1"/>
    </source>
</evidence>
<dbReference type="EMBL" id="JAAXLA010000052">
    <property type="protein sequence ID" value="NMI00242.1"/>
    <property type="molecule type" value="Genomic_DNA"/>
</dbReference>
<sequence length="58" mass="6280">MDASTIGWWGCADCGGDAELPAADTAGYQVSCPDCSGVMAEQWQWECIEPRQRDRIAA</sequence>
<dbReference type="Proteomes" id="UP000820669">
    <property type="component" value="Unassembled WGS sequence"/>
</dbReference>